<dbReference type="InterPro" id="IPR000845">
    <property type="entry name" value="Nucleoside_phosphorylase_d"/>
</dbReference>
<evidence type="ECO:0000259" key="1">
    <source>
        <dbReference type="Pfam" id="PF01048"/>
    </source>
</evidence>
<gene>
    <name evidence="2" type="ORF">F5Z01DRAFT_679341</name>
</gene>
<organism evidence="2 3">
    <name type="scientific">Emericellopsis atlantica</name>
    <dbReference type="NCBI Taxonomy" id="2614577"/>
    <lineage>
        <taxon>Eukaryota</taxon>
        <taxon>Fungi</taxon>
        <taxon>Dikarya</taxon>
        <taxon>Ascomycota</taxon>
        <taxon>Pezizomycotina</taxon>
        <taxon>Sordariomycetes</taxon>
        <taxon>Hypocreomycetidae</taxon>
        <taxon>Hypocreales</taxon>
        <taxon>Bionectriaceae</taxon>
        <taxon>Emericellopsis</taxon>
    </lineage>
</organism>
<comment type="caution">
    <text evidence="2">The sequence shown here is derived from an EMBL/GenBank/DDBJ whole genome shotgun (WGS) entry which is preliminary data.</text>
</comment>
<dbReference type="InterPro" id="IPR053137">
    <property type="entry name" value="NLR-like"/>
</dbReference>
<sequence length="361" mass="39841">MQKSRDEYAVAVIFAMGLELGAFRPMLEREHRTPKRQRGDPNSYVAGEINGHNIILAFLPGTQGTVAAARVSSNLSRTFKHIRLQLLVGVGGRVAGEDEATLQRRDMRLGDVVVAMPANGHHGLVQYDLGRDLDGGFQLKGFLAPSPEFVRSAIIGLQTDREMLTRISEHIRAVLDGDDEDGREYGRPPASTDVLLLPNVPHVSHGCDCRNLMSRYAVRRAPRAKPDIPKIHYGLIASGNSVIMSNGSRRRILNQLNNYGDVLCFEMEGAGLATESSCLVIRGISDYADPHKQKGWQCYAALAAAAFAKELLLTIQPDEGEANSSDTDNSESRDECATLTRGVYRPRQKVRERLFATKYRV</sequence>
<evidence type="ECO:0000313" key="3">
    <source>
        <dbReference type="Proteomes" id="UP000887229"/>
    </source>
</evidence>
<dbReference type="GO" id="GO:0003824">
    <property type="term" value="F:catalytic activity"/>
    <property type="evidence" value="ECO:0007669"/>
    <property type="project" value="InterPro"/>
</dbReference>
<feature type="domain" description="Nucleoside phosphorylase" evidence="1">
    <location>
        <begin position="10"/>
        <end position="294"/>
    </location>
</feature>
<dbReference type="GO" id="GO:0009116">
    <property type="term" value="P:nucleoside metabolic process"/>
    <property type="evidence" value="ECO:0007669"/>
    <property type="project" value="InterPro"/>
</dbReference>
<dbReference type="PANTHER" id="PTHR46082:SF11">
    <property type="entry name" value="AAA+ ATPASE DOMAIN-CONTAINING PROTEIN-RELATED"/>
    <property type="match status" value="1"/>
</dbReference>
<dbReference type="Pfam" id="PF01048">
    <property type="entry name" value="PNP_UDP_1"/>
    <property type="match status" value="1"/>
</dbReference>
<dbReference type="RefSeq" id="XP_046121980.1">
    <property type="nucleotide sequence ID" value="XM_046265514.1"/>
</dbReference>
<dbReference type="PANTHER" id="PTHR46082">
    <property type="entry name" value="ATP/GTP-BINDING PROTEIN-RELATED"/>
    <property type="match status" value="1"/>
</dbReference>
<dbReference type="EMBL" id="MU251244">
    <property type="protein sequence ID" value="KAG9258056.1"/>
    <property type="molecule type" value="Genomic_DNA"/>
</dbReference>
<keyword evidence="3" id="KW-1185">Reference proteome</keyword>
<dbReference type="OrthoDB" id="1577640at2759"/>
<dbReference type="Proteomes" id="UP000887229">
    <property type="component" value="Unassembled WGS sequence"/>
</dbReference>
<proteinExistence type="predicted"/>
<dbReference type="GeneID" id="70296417"/>
<accession>A0A9P7ZTZ0</accession>
<dbReference type="SUPFAM" id="SSF53167">
    <property type="entry name" value="Purine and uridine phosphorylases"/>
    <property type="match status" value="1"/>
</dbReference>
<dbReference type="InterPro" id="IPR035994">
    <property type="entry name" value="Nucleoside_phosphorylase_sf"/>
</dbReference>
<protein>
    <submittedName>
        <fullName evidence="2">Nucleoside phosphorylase domain-containing protein</fullName>
    </submittedName>
</protein>
<name>A0A9P7ZTZ0_9HYPO</name>
<dbReference type="Gene3D" id="3.40.50.1580">
    <property type="entry name" value="Nucleoside phosphorylase domain"/>
    <property type="match status" value="1"/>
</dbReference>
<dbReference type="AlphaFoldDB" id="A0A9P7ZTZ0"/>
<evidence type="ECO:0000313" key="2">
    <source>
        <dbReference type="EMBL" id="KAG9258056.1"/>
    </source>
</evidence>
<reference evidence="2" key="1">
    <citation type="journal article" date="2021" name="IMA Fungus">
        <title>Genomic characterization of three marine fungi, including Emericellopsis atlantica sp. nov. with signatures of a generalist lifestyle and marine biomass degradation.</title>
        <authorList>
            <person name="Hagestad O.C."/>
            <person name="Hou L."/>
            <person name="Andersen J.H."/>
            <person name="Hansen E.H."/>
            <person name="Altermark B."/>
            <person name="Li C."/>
            <person name="Kuhnert E."/>
            <person name="Cox R.J."/>
            <person name="Crous P.W."/>
            <person name="Spatafora J.W."/>
            <person name="Lail K."/>
            <person name="Amirebrahimi M."/>
            <person name="Lipzen A."/>
            <person name="Pangilinan J."/>
            <person name="Andreopoulos W."/>
            <person name="Hayes R.D."/>
            <person name="Ng V."/>
            <person name="Grigoriev I.V."/>
            <person name="Jackson S.A."/>
            <person name="Sutton T.D.S."/>
            <person name="Dobson A.D.W."/>
            <person name="Rama T."/>
        </authorList>
    </citation>
    <scope>NUCLEOTIDE SEQUENCE</scope>
    <source>
        <strain evidence="2">TS7</strain>
    </source>
</reference>